<accession>A0ABW5WP83</accession>
<feature type="signal peptide" evidence="1">
    <location>
        <begin position="1"/>
        <end position="19"/>
    </location>
</feature>
<evidence type="ECO:0000256" key="1">
    <source>
        <dbReference type="SAM" id="SignalP"/>
    </source>
</evidence>
<protein>
    <recommendedName>
        <fullName evidence="4">DUF4878 domain-containing protein</fullName>
    </recommendedName>
</protein>
<dbReference type="RefSeq" id="WP_221267574.1">
    <property type="nucleotide sequence ID" value="NZ_JBHUOV010000002.1"/>
</dbReference>
<sequence length="147" mass="17393">MKNFIVLILIVISSSSFYAQSSPEEMVEKFFEKYKTEGSTTALNYLYSKNDWVSQSSDDVILLKNQMEALKEDYVGKYYGYELILEKNLSDSYVLKSYLVKYGRQPLRFTFQFYKPNDVWVFHGFSYDANLIEEVKEAAKLYNFRLH</sequence>
<evidence type="ECO:0000313" key="2">
    <source>
        <dbReference type="EMBL" id="MFD2823730.1"/>
    </source>
</evidence>
<evidence type="ECO:0000313" key="3">
    <source>
        <dbReference type="Proteomes" id="UP001597533"/>
    </source>
</evidence>
<dbReference type="Proteomes" id="UP001597533">
    <property type="component" value="Unassembled WGS sequence"/>
</dbReference>
<reference evidence="3" key="1">
    <citation type="journal article" date="2019" name="Int. J. Syst. Evol. Microbiol.">
        <title>The Global Catalogue of Microorganisms (GCM) 10K type strain sequencing project: providing services to taxonomists for standard genome sequencing and annotation.</title>
        <authorList>
            <consortium name="The Broad Institute Genomics Platform"/>
            <consortium name="The Broad Institute Genome Sequencing Center for Infectious Disease"/>
            <person name="Wu L."/>
            <person name="Ma J."/>
        </authorList>
    </citation>
    <scope>NUCLEOTIDE SEQUENCE [LARGE SCALE GENOMIC DNA]</scope>
    <source>
        <strain evidence="3">KCTC 32141</strain>
    </source>
</reference>
<keyword evidence="3" id="KW-1185">Reference proteome</keyword>
<dbReference type="EMBL" id="JBHUOV010000002">
    <property type="protein sequence ID" value="MFD2823730.1"/>
    <property type="molecule type" value="Genomic_DNA"/>
</dbReference>
<proteinExistence type="predicted"/>
<gene>
    <name evidence="2" type="ORF">ACFS5M_08620</name>
</gene>
<organism evidence="2 3">
    <name type="scientific">Lacinutrix iliipiscaria</name>
    <dbReference type="NCBI Taxonomy" id="1230532"/>
    <lineage>
        <taxon>Bacteria</taxon>
        <taxon>Pseudomonadati</taxon>
        <taxon>Bacteroidota</taxon>
        <taxon>Flavobacteriia</taxon>
        <taxon>Flavobacteriales</taxon>
        <taxon>Flavobacteriaceae</taxon>
        <taxon>Lacinutrix</taxon>
    </lineage>
</organism>
<evidence type="ECO:0008006" key="4">
    <source>
        <dbReference type="Google" id="ProtNLM"/>
    </source>
</evidence>
<comment type="caution">
    <text evidence="2">The sequence shown here is derived from an EMBL/GenBank/DDBJ whole genome shotgun (WGS) entry which is preliminary data.</text>
</comment>
<feature type="chain" id="PRO_5045891017" description="DUF4878 domain-containing protein" evidence="1">
    <location>
        <begin position="20"/>
        <end position="147"/>
    </location>
</feature>
<keyword evidence="1" id="KW-0732">Signal</keyword>
<name>A0ABW5WP83_9FLAO</name>